<keyword evidence="2" id="KW-1185">Reference proteome</keyword>
<accession>A0A564Y2X1</accession>
<name>A0A564Y2X1_HYMDI</name>
<dbReference type="AlphaFoldDB" id="A0A564Y2X1"/>
<protein>
    <submittedName>
        <fullName evidence="1">Uncharacterized protein</fullName>
    </submittedName>
</protein>
<reference evidence="1 2" key="1">
    <citation type="submission" date="2019-07" db="EMBL/GenBank/DDBJ databases">
        <authorList>
            <person name="Jastrzebski P J."/>
            <person name="Paukszto L."/>
            <person name="Jastrzebski P J."/>
        </authorList>
    </citation>
    <scope>NUCLEOTIDE SEQUENCE [LARGE SCALE GENOMIC DNA]</scope>
    <source>
        <strain evidence="1 2">WMS-il1</strain>
    </source>
</reference>
<evidence type="ECO:0000313" key="2">
    <source>
        <dbReference type="Proteomes" id="UP000321570"/>
    </source>
</evidence>
<dbReference type="EMBL" id="CABIJS010000066">
    <property type="protein sequence ID" value="VUZ41617.1"/>
    <property type="molecule type" value="Genomic_DNA"/>
</dbReference>
<evidence type="ECO:0000313" key="1">
    <source>
        <dbReference type="EMBL" id="VUZ41617.1"/>
    </source>
</evidence>
<dbReference type="Proteomes" id="UP000321570">
    <property type="component" value="Unassembled WGS sequence"/>
</dbReference>
<proteinExistence type="predicted"/>
<sequence length="98" mass="11501">MSTLKVICHICEEMCNTYSEVTEHLKKKHSCFVLAKCPVCLNPLMDYEALMRTKFHEELDVILEDVSKSSNIRFGIAYTHIVTFHPDKRLMNCREKHQ</sequence>
<gene>
    <name evidence="1" type="ORF">WMSIL1_LOCUS2489</name>
</gene>
<organism evidence="1 2">
    <name type="scientific">Hymenolepis diminuta</name>
    <name type="common">Rat tapeworm</name>
    <dbReference type="NCBI Taxonomy" id="6216"/>
    <lineage>
        <taxon>Eukaryota</taxon>
        <taxon>Metazoa</taxon>
        <taxon>Spiralia</taxon>
        <taxon>Lophotrochozoa</taxon>
        <taxon>Platyhelminthes</taxon>
        <taxon>Cestoda</taxon>
        <taxon>Eucestoda</taxon>
        <taxon>Cyclophyllidea</taxon>
        <taxon>Hymenolepididae</taxon>
        <taxon>Hymenolepis</taxon>
    </lineage>
</organism>